<dbReference type="SUPFAM" id="SSF88723">
    <property type="entry name" value="PIN domain-like"/>
    <property type="match status" value="1"/>
</dbReference>
<sequence>MSELNTSAVVITDTSCFIILEKIHALEFLNKIFDIVLTTPEIAFEYGHPLPSWVTIQRVGNTKLQQQFNHLLDPGEASAIALAHETPCQYLITDDRAARKFAESLGLQVKGSVGVLIYAKQKGIIKAIKPYIQQIEKTNFRISTVLISRILEAAGE</sequence>
<dbReference type="PANTHER" id="PTHR39550">
    <property type="entry name" value="SLL0658 PROTEIN"/>
    <property type="match status" value="1"/>
</dbReference>
<dbReference type="EMBL" id="RBKU01000001">
    <property type="protein sequence ID" value="RKR82750.1"/>
    <property type="molecule type" value="Genomic_DNA"/>
</dbReference>
<comment type="caution">
    <text evidence="1">The sequence shown here is derived from an EMBL/GenBank/DDBJ whole genome shotgun (WGS) entry which is preliminary data.</text>
</comment>
<organism evidence="1 2">
    <name type="scientific">Mucilaginibacter gracilis</name>
    <dbReference type="NCBI Taxonomy" id="423350"/>
    <lineage>
        <taxon>Bacteria</taxon>
        <taxon>Pseudomonadati</taxon>
        <taxon>Bacteroidota</taxon>
        <taxon>Sphingobacteriia</taxon>
        <taxon>Sphingobacteriales</taxon>
        <taxon>Sphingobacteriaceae</taxon>
        <taxon>Mucilaginibacter</taxon>
    </lineage>
</organism>
<evidence type="ECO:0000313" key="2">
    <source>
        <dbReference type="Proteomes" id="UP000268007"/>
    </source>
</evidence>
<proteinExistence type="predicted"/>
<dbReference type="PANTHER" id="PTHR39550:SF1">
    <property type="entry name" value="SLL0658 PROTEIN"/>
    <property type="match status" value="1"/>
</dbReference>
<dbReference type="InterPro" id="IPR021799">
    <property type="entry name" value="PIN-like_prokaryotic"/>
</dbReference>
<name>A0A495J1A4_9SPHI</name>
<accession>A0A495J1A4</accession>
<keyword evidence="2" id="KW-1185">Reference proteome</keyword>
<reference evidence="1 2" key="1">
    <citation type="submission" date="2018-10" db="EMBL/GenBank/DDBJ databases">
        <title>Genomic Encyclopedia of Archaeal and Bacterial Type Strains, Phase II (KMG-II): from individual species to whole genera.</title>
        <authorList>
            <person name="Goeker M."/>
        </authorList>
    </citation>
    <scope>NUCLEOTIDE SEQUENCE [LARGE SCALE GENOMIC DNA]</scope>
    <source>
        <strain evidence="1 2">DSM 18602</strain>
    </source>
</reference>
<evidence type="ECO:0000313" key="1">
    <source>
        <dbReference type="EMBL" id="RKR82750.1"/>
    </source>
</evidence>
<dbReference type="OrthoDB" id="764457at2"/>
<dbReference type="Proteomes" id="UP000268007">
    <property type="component" value="Unassembled WGS sequence"/>
</dbReference>
<dbReference type="RefSeq" id="WP_121198322.1">
    <property type="nucleotide sequence ID" value="NZ_RBKU01000001.1"/>
</dbReference>
<dbReference type="InterPro" id="IPR029060">
    <property type="entry name" value="PIN-like_dom_sf"/>
</dbReference>
<dbReference type="Pfam" id="PF11848">
    <property type="entry name" value="DUF3368"/>
    <property type="match status" value="1"/>
</dbReference>
<dbReference type="AlphaFoldDB" id="A0A495J1A4"/>
<protein>
    <submittedName>
        <fullName evidence="1">Putative nucleic acid-binding protein</fullName>
    </submittedName>
</protein>
<gene>
    <name evidence="1" type="ORF">BDD43_2935</name>
</gene>